<dbReference type="EMBL" id="MU970291">
    <property type="protein sequence ID" value="KAK9318833.1"/>
    <property type="molecule type" value="Genomic_DNA"/>
</dbReference>
<protein>
    <submittedName>
        <fullName evidence="1">Uncharacterized protein</fullName>
    </submittedName>
</protein>
<evidence type="ECO:0000313" key="1">
    <source>
        <dbReference type="EMBL" id="KAK9318833.1"/>
    </source>
</evidence>
<accession>A0ACC3TFE7</accession>
<evidence type="ECO:0000313" key="2">
    <source>
        <dbReference type="Proteomes" id="UP001489719"/>
    </source>
</evidence>
<sequence length="357" mass="40427">MYFPNTIWSVSFLVIVFVEAAVVLAFEGYVFGKFEANINANIDSAQRRDSNTVAIPTYLALFIFGEIYQLVLAWDALRLKNTIQVIGLCLFNTAVLVYAGIQFEQIKQAASLLSVMRLDDASDGYVLGSSAWGDMKPFLIAIIGVIGVAGFVMAYICFQLYREFGWTIYKQIGADLRMKHRYLAYQIFMTLLKFDVFFFLGFTIQFVVIVLNRKDVEFALTIAVIPLTIVVLVITTMSVRRESYVGMVSMIVIFFAGMAYFLFKLVRMFQPAQAYKYVAARKSLTVFAAITLFLILVTIINAIVCTANFRKGLKPYVYKAARPSWLTTTHEKRYGGHDEITSTETTSPVVRRRMSID</sequence>
<comment type="caution">
    <text evidence="1">The sequence shown here is derived from an EMBL/GenBank/DDBJ whole genome shotgun (WGS) entry which is preliminary data.</text>
</comment>
<gene>
    <name evidence="1" type="ORF">V1517DRAFT_90652</name>
</gene>
<reference evidence="2" key="1">
    <citation type="journal article" date="2024" name="Front. Bioeng. Biotechnol.">
        <title>Genome-scale model development and genomic sequencing of the oleaginous clade Lipomyces.</title>
        <authorList>
            <person name="Czajka J.J."/>
            <person name="Han Y."/>
            <person name="Kim J."/>
            <person name="Mondo S.J."/>
            <person name="Hofstad B.A."/>
            <person name="Robles A."/>
            <person name="Haridas S."/>
            <person name="Riley R."/>
            <person name="LaButti K."/>
            <person name="Pangilinan J."/>
            <person name="Andreopoulos W."/>
            <person name="Lipzen A."/>
            <person name="Yan J."/>
            <person name="Wang M."/>
            <person name="Ng V."/>
            <person name="Grigoriev I.V."/>
            <person name="Spatafora J.W."/>
            <person name="Magnuson J.K."/>
            <person name="Baker S.E."/>
            <person name="Pomraning K.R."/>
        </authorList>
    </citation>
    <scope>NUCLEOTIDE SEQUENCE [LARGE SCALE GENOMIC DNA]</scope>
    <source>
        <strain evidence="2">CBS 10300</strain>
    </source>
</reference>
<name>A0ACC3TFE7_9ASCO</name>
<proteinExistence type="predicted"/>
<dbReference type="Proteomes" id="UP001489719">
    <property type="component" value="Unassembled WGS sequence"/>
</dbReference>
<keyword evidence="2" id="KW-1185">Reference proteome</keyword>
<organism evidence="1 2">
    <name type="scientific">Lipomyces orientalis</name>
    <dbReference type="NCBI Taxonomy" id="1233043"/>
    <lineage>
        <taxon>Eukaryota</taxon>
        <taxon>Fungi</taxon>
        <taxon>Dikarya</taxon>
        <taxon>Ascomycota</taxon>
        <taxon>Saccharomycotina</taxon>
        <taxon>Lipomycetes</taxon>
        <taxon>Lipomycetales</taxon>
        <taxon>Lipomycetaceae</taxon>
        <taxon>Lipomyces</taxon>
    </lineage>
</organism>